<comment type="function">
    <text evidence="11">Cleaves the gamma-glutamyl peptide bond of glutathione and glutathione conjugates.</text>
</comment>
<dbReference type="InterPro" id="IPR035971">
    <property type="entry name" value="CBD_sf"/>
</dbReference>
<dbReference type="SMART" id="SM00236">
    <property type="entry name" value="fCBD"/>
    <property type="match status" value="1"/>
</dbReference>
<dbReference type="PROSITE" id="PS00659">
    <property type="entry name" value="GLYCOSYL_HYDROL_F5"/>
    <property type="match status" value="1"/>
</dbReference>
<dbReference type="GO" id="GO:0004553">
    <property type="term" value="F:hydrolase activity, hydrolyzing O-glycosyl compounds"/>
    <property type="evidence" value="ECO:0007669"/>
    <property type="project" value="InterPro"/>
</dbReference>
<dbReference type="STRING" id="5643.A0A060SAS1"/>
<dbReference type="GO" id="GO:0103068">
    <property type="term" value="F:leukotriene C4 gamma-glutamyl transferase activity"/>
    <property type="evidence" value="ECO:0007669"/>
    <property type="project" value="UniProtKB-EC"/>
</dbReference>
<dbReference type="OrthoDB" id="1081007at2759"/>
<keyword evidence="6" id="KW-0732">Signal</keyword>
<comment type="catalytic activity">
    <reaction evidence="2 11">
        <text>glutathione + H2O = L-cysteinylglycine + L-glutamate</text>
        <dbReference type="Rhea" id="RHEA:28807"/>
        <dbReference type="ChEBI" id="CHEBI:15377"/>
        <dbReference type="ChEBI" id="CHEBI:29985"/>
        <dbReference type="ChEBI" id="CHEBI:57925"/>
        <dbReference type="ChEBI" id="CHEBI:61694"/>
        <dbReference type="EC" id="3.4.19.13"/>
    </reaction>
</comment>
<dbReference type="EC" id="2.3.2.2" evidence="11"/>
<dbReference type="Gene3D" id="1.10.246.130">
    <property type="match status" value="1"/>
</dbReference>
<dbReference type="PANTHER" id="PTHR11686">
    <property type="entry name" value="GAMMA GLUTAMYL TRANSPEPTIDASE"/>
    <property type="match status" value="1"/>
</dbReference>
<reference evidence="15" key="1">
    <citation type="submission" date="2014-01" db="EMBL/GenBank/DDBJ databases">
        <title>The genome of the white-rot fungus Pycnoporus cinnabarinus: a basidiomycete model with a versatile arsenal for lignocellulosic biomass breakdown.</title>
        <authorList>
            <person name="Levasseur A."/>
            <person name="Lomascolo A."/>
            <person name="Ruiz-Duenas F.J."/>
            <person name="Uzan E."/>
            <person name="Piumi F."/>
            <person name="Kues U."/>
            <person name="Ram A.F.J."/>
            <person name="Murat C."/>
            <person name="Haon M."/>
            <person name="Benoit I."/>
            <person name="Arfi Y."/>
            <person name="Chevret D."/>
            <person name="Drula E."/>
            <person name="Kwon M.J."/>
            <person name="Gouret P."/>
            <person name="Lesage-Meessen L."/>
            <person name="Lombard V."/>
            <person name="Mariette J."/>
            <person name="Noirot C."/>
            <person name="Park J."/>
            <person name="Patyshakuliyeva A."/>
            <person name="Wieneger R.A.B."/>
            <person name="Wosten H.A.B."/>
            <person name="Martin F."/>
            <person name="Coutinho P.M."/>
            <person name="de Vries R."/>
            <person name="Martinez A.T."/>
            <person name="Klopp C."/>
            <person name="Pontarotti P."/>
            <person name="Henrissat B."/>
            <person name="Record E."/>
        </authorList>
    </citation>
    <scope>NUCLEOTIDE SEQUENCE [LARGE SCALE GENOMIC DNA]</scope>
    <source>
        <strain evidence="15">BRFM137</strain>
    </source>
</reference>
<dbReference type="InterPro" id="IPR000101">
    <property type="entry name" value="GGT_peptidase"/>
</dbReference>
<feature type="binding site" evidence="10">
    <location>
        <begin position="487"/>
        <end position="489"/>
    </location>
    <ligand>
        <name>L-glutamate</name>
        <dbReference type="ChEBI" id="CHEBI:29985"/>
    </ligand>
</feature>
<dbReference type="PANTHER" id="PTHR11686:SF9">
    <property type="entry name" value="RE13973P"/>
    <property type="match status" value="1"/>
</dbReference>
<keyword evidence="13" id="KW-1133">Transmembrane helix</keyword>
<dbReference type="Proteomes" id="UP000029665">
    <property type="component" value="Unassembled WGS sequence"/>
</dbReference>
<evidence type="ECO:0000256" key="8">
    <source>
        <dbReference type="ARBA" id="ARBA00023295"/>
    </source>
</evidence>
<dbReference type="NCBIfam" id="TIGR00066">
    <property type="entry name" value="g_glut_trans"/>
    <property type="match status" value="1"/>
</dbReference>
<dbReference type="PRINTS" id="PR01210">
    <property type="entry name" value="GGTRANSPTASE"/>
</dbReference>
<comment type="pathway">
    <text evidence="3 11">Sulfur metabolism; glutathione metabolism.</text>
</comment>
<feature type="binding site" evidence="10">
    <location>
        <position position="511"/>
    </location>
    <ligand>
        <name>L-glutamate</name>
        <dbReference type="ChEBI" id="CHEBI:29985"/>
    </ligand>
</feature>
<dbReference type="SUPFAM" id="SSF56235">
    <property type="entry name" value="N-terminal nucleophile aminohydrolases (Ntn hydrolases)"/>
    <property type="match status" value="1"/>
</dbReference>
<dbReference type="InterPro" id="IPR043137">
    <property type="entry name" value="GGT_ssub_C"/>
</dbReference>
<comment type="catalytic activity">
    <reaction evidence="1 11">
        <text>an S-substituted glutathione + H2O = an S-substituted L-cysteinylglycine + L-glutamate</text>
        <dbReference type="Rhea" id="RHEA:59468"/>
        <dbReference type="ChEBI" id="CHEBI:15377"/>
        <dbReference type="ChEBI" id="CHEBI:29985"/>
        <dbReference type="ChEBI" id="CHEBI:90779"/>
        <dbReference type="ChEBI" id="CHEBI:143103"/>
        <dbReference type="EC" id="3.4.19.13"/>
    </reaction>
</comment>
<evidence type="ECO:0000259" key="14">
    <source>
        <dbReference type="PROSITE" id="PS51164"/>
    </source>
</evidence>
<evidence type="ECO:0000256" key="13">
    <source>
        <dbReference type="SAM" id="Phobius"/>
    </source>
</evidence>
<evidence type="ECO:0000256" key="12">
    <source>
        <dbReference type="SAM" id="MobiDB-lite"/>
    </source>
</evidence>
<dbReference type="GO" id="GO:0000324">
    <property type="term" value="C:fungal-type vacuole"/>
    <property type="evidence" value="ECO:0007669"/>
    <property type="project" value="TreeGrafter"/>
</dbReference>
<feature type="compositionally biased region" description="Low complexity" evidence="12">
    <location>
        <begin position="708"/>
        <end position="717"/>
    </location>
</feature>
<evidence type="ECO:0000256" key="9">
    <source>
        <dbReference type="ARBA" id="ARBA00047417"/>
    </source>
</evidence>
<dbReference type="GO" id="GO:0005576">
    <property type="term" value="C:extracellular region"/>
    <property type="evidence" value="ECO:0007669"/>
    <property type="project" value="InterPro"/>
</dbReference>
<evidence type="ECO:0000313" key="16">
    <source>
        <dbReference type="Proteomes" id="UP000029665"/>
    </source>
</evidence>
<keyword evidence="13" id="KW-0472">Membrane</keyword>
<dbReference type="SUPFAM" id="SSF51445">
    <property type="entry name" value="(Trans)glycosidases"/>
    <property type="match status" value="1"/>
</dbReference>
<evidence type="ECO:0000256" key="6">
    <source>
        <dbReference type="ARBA" id="ARBA00022729"/>
    </source>
</evidence>
<dbReference type="InterPro" id="IPR029055">
    <property type="entry name" value="Ntn_hydrolases_N"/>
</dbReference>
<accession>A0A060SAS1</accession>
<dbReference type="HOGENOM" id="CLU_284286_0_0_1"/>
<dbReference type="AlphaFoldDB" id="A0A060SAS1"/>
<evidence type="ECO:0000256" key="3">
    <source>
        <dbReference type="ARBA" id="ARBA00005115"/>
    </source>
</evidence>
<proteinExistence type="inferred from homology"/>
<dbReference type="InterPro" id="IPR001547">
    <property type="entry name" value="Glyco_hydro_5"/>
</dbReference>
<feature type="binding site" evidence="10">
    <location>
        <position position="221"/>
    </location>
    <ligand>
        <name>L-glutamate</name>
        <dbReference type="ChEBI" id="CHEBI:29985"/>
    </ligand>
</feature>
<dbReference type="Gene3D" id="3.60.20.40">
    <property type="match status" value="1"/>
</dbReference>
<dbReference type="FunFam" id="3.60.20.40:FF:000001">
    <property type="entry name" value="Gamma-glutamyltranspeptidase 1"/>
    <property type="match status" value="1"/>
</dbReference>
<evidence type="ECO:0000313" key="15">
    <source>
        <dbReference type="EMBL" id="CDO69374.1"/>
    </source>
</evidence>
<gene>
    <name evidence="15" type="ORF">BN946_scf184961.g16</name>
</gene>
<keyword evidence="11" id="KW-0012">Acyltransferase</keyword>
<feature type="transmembrane region" description="Helical" evidence="13">
    <location>
        <begin position="92"/>
        <end position="110"/>
    </location>
</feature>
<dbReference type="Gene3D" id="3.20.20.80">
    <property type="entry name" value="Glycosidases"/>
    <property type="match status" value="1"/>
</dbReference>
<dbReference type="SUPFAM" id="SSF57180">
    <property type="entry name" value="Cellulose-binding domain"/>
    <property type="match status" value="1"/>
</dbReference>
<dbReference type="InterPro" id="IPR043138">
    <property type="entry name" value="GGT_lsub"/>
</dbReference>
<dbReference type="GO" id="GO:0000272">
    <property type="term" value="P:polysaccharide catabolic process"/>
    <property type="evidence" value="ECO:0007669"/>
    <property type="project" value="InterPro"/>
</dbReference>
<dbReference type="PROSITE" id="PS51164">
    <property type="entry name" value="CBM1_2"/>
    <property type="match status" value="1"/>
</dbReference>
<dbReference type="InterPro" id="IPR000254">
    <property type="entry name" value="CBD"/>
</dbReference>
<keyword evidence="8" id="KW-0326">Glycosidase</keyword>
<dbReference type="GO" id="GO:0005886">
    <property type="term" value="C:plasma membrane"/>
    <property type="evidence" value="ECO:0007669"/>
    <property type="project" value="TreeGrafter"/>
</dbReference>
<feature type="region of interest" description="Disordered" evidence="12">
    <location>
        <begin position="708"/>
        <end position="738"/>
    </location>
</feature>
<protein>
    <recommendedName>
        <fullName evidence="11">Glutathione hydrolase</fullName>
        <ecNumber evidence="11">2.3.2.2</ecNumber>
        <ecNumber evidence="11">3.4.19.13</ecNumber>
    </recommendedName>
    <alternativeName>
        <fullName evidence="11">Gamma-glutamyltransferase</fullName>
    </alternativeName>
    <alternativeName>
        <fullName evidence="11">Gamma-glutamyltranspeptidase</fullName>
    </alternativeName>
</protein>
<dbReference type="InterPro" id="IPR017853">
    <property type="entry name" value="GH"/>
</dbReference>
<dbReference type="EC" id="3.4.19.13" evidence="11"/>
<evidence type="ECO:0000256" key="10">
    <source>
        <dbReference type="PIRSR" id="PIRSR600101-2"/>
    </source>
</evidence>
<organism evidence="15 16">
    <name type="scientific">Pycnoporus cinnabarinus</name>
    <name type="common">Cinnabar-red polypore</name>
    <name type="synonym">Trametes cinnabarina</name>
    <dbReference type="NCBI Taxonomy" id="5643"/>
    <lineage>
        <taxon>Eukaryota</taxon>
        <taxon>Fungi</taxon>
        <taxon>Dikarya</taxon>
        <taxon>Basidiomycota</taxon>
        <taxon>Agaricomycotina</taxon>
        <taxon>Agaricomycetes</taxon>
        <taxon>Polyporales</taxon>
        <taxon>Polyporaceae</taxon>
        <taxon>Trametes</taxon>
    </lineage>
</organism>
<evidence type="ECO:0000256" key="4">
    <source>
        <dbReference type="ARBA" id="ARBA00005641"/>
    </source>
</evidence>
<dbReference type="GO" id="GO:0036374">
    <property type="term" value="F:glutathione hydrolase activity"/>
    <property type="evidence" value="ECO:0007669"/>
    <property type="project" value="UniProtKB-UniRule"/>
</dbReference>
<feature type="domain" description="CBM1" evidence="14">
    <location>
        <begin position="665"/>
        <end position="701"/>
    </location>
</feature>
<evidence type="ECO:0000256" key="1">
    <source>
        <dbReference type="ARBA" id="ARBA00001049"/>
    </source>
</evidence>
<dbReference type="GO" id="GO:0030248">
    <property type="term" value="F:cellulose binding"/>
    <property type="evidence" value="ECO:0007669"/>
    <property type="project" value="InterPro"/>
</dbReference>
<keyword evidence="11" id="KW-0808">Transferase</keyword>
<sequence length="1093" mass="117831">MATNTMSEPPAMPSSTFSLAMGLLTFTMTPLDRRLELGHSDYDSDDSYLAIHLDLVVSLSASLCLVFVAMLKSGIIAAEHPPDLHARRPRHRRSWSSLFYALLVCVWAAYNLHSFLRLRGFWGPSITDSDKRRVPSATRNPAYLIRATNGAVASENELCSKMGIGILQDGGNAVDAAVSTTLCIGVVNMFSSGIGGGGFMTVRVPPANASASSEVYAIDFRETAPALSNKTMYVDDPLSSRWGGLAVGVPGELRGLDEAHKRWGKLPWKRLVEPAAQLAAGWKVQNELARRIEMFAPLMLSHPDWKPIFAPDGHLLKAGEIIRRTNLSRTLSIIAKEGPDAFYKGPIADAIVRKVKETGGILSREDLENYHANVKHALQGTYRGRKIYTPHAPTSGPVLIHMLNLMEHYDDLIKEGRSTLNVHRFVEAMKFGFAARTRVGDPAFHDQMQRIHEIPTKEYAAEVVANITDSHSAVVDKDGMAVSLTSTVNLVFGSAVLDPVTGVILNDEMDDFSTPGTPNAFGLYPSPYNYPEPGKRPLSSTTPTILEHEDGSFLMAIGGSGGSRIFPAVFQTILNVDWGMDISAAIESGRLHDQLYPMLVDADDILPSSLLDGLREKGHNITVSDTNRVAAVIQAVFKPNATIYGNMFSIGLISLALALAPFVNAASPEWGQCGGIGWTGDTTCVAGTICTVQNPYYSQCLPSASAPSSTPTTSPTTVIPPPSSSPSGPSTTAVPPPSSTGFVKVSGQKFVLNGQTYPLIGANSYWVGLMGYSTAQMNQAFSDIAKTGATTVRTWGFNDVTSPNGIYYQLWQNGKATVNTGATGLQNFDNVVAAAKANGLRLIVALTNNWSDYGGMDVYVQQIAGSANHDLFYTNANVIAAYKSYINTFVSRYVNEPTILGWELANEPRCRGSTGTSTGTCTTQTITNWVSEISAYIKSIDSNHLVAIGDEGFFNEPGSPDYPYQGTEGIDFNANLNITTIDFGTAHLYPGSWGETSDPTGFGNKWITDHATSQKAANKPVILEEFGVTSDQVSTYTSWYNTIISTGLTGDLIWQAGSHFSTGDTPNDGYAVYPDSPAYAVETQHFAAVKARG</sequence>
<dbReference type="Pfam" id="PF00734">
    <property type="entry name" value="CBM_1"/>
    <property type="match status" value="1"/>
</dbReference>
<keyword evidence="7 11" id="KW-0378">Hydrolase</keyword>
<comment type="similarity">
    <text evidence="4">Belongs to the glycosyl hydrolase 5 (cellulase A) family.</text>
</comment>
<dbReference type="PROSITE" id="PS00562">
    <property type="entry name" value="CBM1_1"/>
    <property type="match status" value="1"/>
</dbReference>
<feature type="binding site" evidence="10">
    <location>
        <position position="562"/>
    </location>
    <ligand>
        <name>L-glutamate</name>
        <dbReference type="ChEBI" id="CHEBI:29985"/>
    </ligand>
</feature>
<comment type="similarity">
    <text evidence="5">Belongs to the gamma-glutamyltransferase family.</text>
</comment>
<keyword evidence="13" id="KW-0812">Transmembrane</keyword>
<name>A0A060SAS1_PYCCI</name>
<dbReference type="EMBL" id="CCBP010000037">
    <property type="protein sequence ID" value="CDO69374.1"/>
    <property type="molecule type" value="Genomic_DNA"/>
</dbReference>
<evidence type="ECO:0000256" key="7">
    <source>
        <dbReference type="ARBA" id="ARBA00022801"/>
    </source>
</evidence>
<keyword evidence="16" id="KW-1185">Reference proteome</keyword>
<evidence type="ECO:0000256" key="11">
    <source>
        <dbReference type="RuleBase" id="RU368068"/>
    </source>
</evidence>
<dbReference type="InterPro" id="IPR018087">
    <property type="entry name" value="Glyco_hydro_5_CS"/>
</dbReference>
<dbReference type="Pfam" id="PF00150">
    <property type="entry name" value="Cellulase"/>
    <property type="match status" value="1"/>
</dbReference>
<dbReference type="Pfam" id="PF01019">
    <property type="entry name" value="G_glu_transpept"/>
    <property type="match status" value="1"/>
</dbReference>
<dbReference type="GO" id="GO:0006751">
    <property type="term" value="P:glutathione catabolic process"/>
    <property type="evidence" value="ECO:0007669"/>
    <property type="project" value="UniProtKB-UniRule"/>
</dbReference>
<evidence type="ECO:0000256" key="5">
    <source>
        <dbReference type="ARBA" id="ARBA00009381"/>
    </source>
</evidence>
<feature type="binding site" evidence="10">
    <location>
        <begin position="539"/>
        <end position="540"/>
    </location>
    <ligand>
        <name>L-glutamate</name>
        <dbReference type="ChEBI" id="CHEBI:29985"/>
    </ligand>
</feature>
<feature type="transmembrane region" description="Helical" evidence="13">
    <location>
        <begin position="49"/>
        <end position="71"/>
    </location>
</feature>
<evidence type="ECO:0000256" key="2">
    <source>
        <dbReference type="ARBA" id="ARBA00001089"/>
    </source>
</evidence>
<comment type="catalytic activity">
    <reaction evidence="9 11">
        <text>an N-terminal (5-L-glutamyl)-[peptide] + an alpha-amino acid = 5-L-glutamyl amino acid + an N-terminal L-alpha-aminoacyl-[peptide]</text>
        <dbReference type="Rhea" id="RHEA:23904"/>
        <dbReference type="Rhea" id="RHEA-COMP:9780"/>
        <dbReference type="Rhea" id="RHEA-COMP:9795"/>
        <dbReference type="ChEBI" id="CHEBI:77644"/>
        <dbReference type="ChEBI" id="CHEBI:78597"/>
        <dbReference type="ChEBI" id="CHEBI:78599"/>
        <dbReference type="ChEBI" id="CHEBI:78608"/>
        <dbReference type="EC" id="2.3.2.2"/>
    </reaction>
</comment>
<comment type="caution">
    <text evidence="15">The sequence shown here is derived from an EMBL/GenBank/DDBJ whole genome shotgun (WGS) entry which is preliminary data.</text>
</comment>